<keyword evidence="2" id="KW-1185">Reference proteome</keyword>
<dbReference type="SUPFAM" id="SSF52402">
    <property type="entry name" value="Adenine nucleotide alpha hydrolases-like"/>
    <property type="match status" value="1"/>
</dbReference>
<dbReference type="Proteomes" id="UP000325289">
    <property type="component" value="Unassembled WGS sequence"/>
</dbReference>
<evidence type="ECO:0000313" key="1">
    <source>
        <dbReference type="EMBL" id="SFE49108.1"/>
    </source>
</evidence>
<dbReference type="OrthoDB" id="7804473at2"/>
<evidence type="ECO:0008006" key="3">
    <source>
        <dbReference type="Google" id="ProtNLM"/>
    </source>
</evidence>
<proteinExistence type="predicted"/>
<dbReference type="AlphaFoldDB" id="A0A1I2AZP3"/>
<organism evidence="1 2">
    <name type="scientific">Roseivivax sediminis</name>
    <dbReference type="NCBI Taxonomy" id="936889"/>
    <lineage>
        <taxon>Bacteria</taxon>
        <taxon>Pseudomonadati</taxon>
        <taxon>Pseudomonadota</taxon>
        <taxon>Alphaproteobacteria</taxon>
        <taxon>Rhodobacterales</taxon>
        <taxon>Roseobacteraceae</taxon>
        <taxon>Roseivivax</taxon>
    </lineage>
</organism>
<dbReference type="RefSeq" id="WP_149756914.1">
    <property type="nucleotide sequence ID" value="NZ_FOMS01000010.1"/>
</dbReference>
<evidence type="ECO:0000313" key="2">
    <source>
        <dbReference type="Proteomes" id="UP000325289"/>
    </source>
</evidence>
<dbReference type="EMBL" id="FOMS01000010">
    <property type="protein sequence ID" value="SFE49108.1"/>
    <property type="molecule type" value="Genomic_DNA"/>
</dbReference>
<reference evidence="1 2" key="1">
    <citation type="submission" date="2016-10" db="EMBL/GenBank/DDBJ databases">
        <authorList>
            <person name="Varghese N."/>
            <person name="Submissions S."/>
        </authorList>
    </citation>
    <scope>NUCLEOTIDE SEQUENCE [LARGE SCALE GENOMIC DNA]</scope>
    <source>
        <strain evidence="2">YIM D21,KCTC 23444,ACCC 10710</strain>
    </source>
</reference>
<protein>
    <recommendedName>
        <fullName evidence="3">Asparagine synthase (Glutamine-hydrolysing)</fullName>
    </recommendedName>
</protein>
<name>A0A1I2AZP3_9RHOB</name>
<sequence>MDVTPFLIDDRNPPPEGAHLDGFAWDGTDFVIGDAGLAAFEATGRQLAWCADGRHVLTRREGARIGIGADVIGYRHLFYWAEGTAWAVSESFIDLVAHLRARGVALTEDIAQTGAFLSRKQVFQQLTTDRTAVREIACLDAGARIEIDAGGLRVVPPELPGEGDYAEALHGFLELWLGRIATLQGDPRFTLYFHLSGGIDSRAVTAFHVWLLRHAGLPDRAAIRSLTDARHAGDLEIAEAVAARAGLPLNHIPPRPSRALSPEEALASWQTTSAGAYSPLRIPGDAMHPCDLHFSGHASTGFKRSYSAAAAARALRAMGRAYGYFGRGDRARWRVQMDAHLARLGGGDLGLAWERWQRVNRARFHGGQAASYKTQIAIYHSAAAARVVAMRPREAPAYQFYHDIIAALAPEIFEAAFDDRDKAPGAAVRDRLTAVAPLSPVPGGVWGAITDPGIGAERAPAARDLVGAVLAEVERGWPHLRGRVTPLFRFHLWRLARDLRRGKVRDAVRLRHLHGAWLPIRLAELGVTMEERR</sequence>
<accession>A0A1I2AZP3</accession>
<gene>
    <name evidence="1" type="ORF">SAMN04515678_110126</name>
</gene>